<name>A0ABP9NWI0_9PSEU</name>
<sequence length="198" mass="21450">MPLVTADLAVSMDGTAAGHDQSAEHPMGAEVGFRLHDWLIEHADDHAAEFAAMHDAGAFVMGRHMFGPDRGEWDLDWTGWWGPNPPYQAPVFVLGHRPRQPVEMEGGTRFTFVTEGVEAALKLARDAAGDRNVAIAGGPTTLNAYLRAGLVDELRLHVAPLVVGTGIRVFEGVAEQAYVPVSSRTTPHVTHLTWRRGG</sequence>
<proteinExistence type="predicted"/>
<dbReference type="RefSeq" id="WP_345610468.1">
    <property type="nucleotide sequence ID" value="NZ_BAABJO010000032.1"/>
</dbReference>
<dbReference type="InterPro" id="IPR050765">
    <property type="entry name" value="Riboflavin_Biosynth_HTPR"/>
</dbReference>
<evidence type="ECO:0000313" key="3">
    <source>
        <dbReference type="Proteomes" id="UP001500804"/>
    </source>
</evidence>
<feature type="domain" description="Bacterial bifunctional deaminase-reductase C-terminal" evidence="1">
    <location>
        <begin position="2"/>
        <end position="177"/>
    </location>
</feature>
<gene>
    <name evidence="2" type="ORF">GCM10023320_65400</name>
</gene>
<accession>A0ABP9NWI0</accession>
<organism evidence="2 3">
    <name type="scientific">Pseudonocardia adelaidensis</name>
    <dbReference type="NCBI Taxonomy" id="648754"/>
    <lineage>
        <taxon>Bacteria</taxon>
        <taxon>Bacillati</taxon>
        <taxon>Actinomycetota</taxon>
        <taxon>Actinomycetes</taxon>
        <taxon>Pseudonocardiales</taxon>
        <taxon>Pseudonocardiaceae</taxon>
        <taxon>Pseudonocardia</taxon>
    </lineage>
</organism>
<dbReference type="PANTHER" id="PTHR38011:SF12">
    <property type="entry name" value="BIFUNCTIONAL DEAMINASE-REDUCTASE DOMAIN PROTEIN"/>
    <property type="match status" value="1"/>
</dbReference>
<reference evidence="3" key="1">
    <citation type="journal article" date="2019" name="Int. J. Syst. Evol. Microbiol.">
        <title>The Global Catalogue of Microorganisms (GCM) 10K type strain sequencing project: providing services to taxonomists for standard genome sequencing and annotation.</title>
        <authorList>
            <consortium name="The Broad Institute Genomics Platform"/>
            <consortium name="The Broad Institute Genome Sequencing Center for Infectious Disease"/>
            <person name="Wu L."/>
            <person name="Ma J."/>
        </authorList>
    </citation>
    <scope>NUCLEOTIDE SEQUENCE [LARGE SCALE GENOMIC DNA]</scope>
    <source>
        <strain evidence="3">JCM 18302</strain>
    </source>
</reference>
<comment type="caution">
    <text evidence="2">The sequence shown here is derived from an EMBL/GenBank/DDBJ whole genome shotgun (WGS) entry which is preliminary data.</text>
</comment>
<dbReference type="SUPFAM" id="SSF53597">
    <property type="entry name" value="Dihydrofolate reductase-like"/>
    <property type="match status" value="1"/>
</dbReference>
<dbReference type="Pfam" id="PF01872">
    <property type="entry name" value="RibD_C"/>
    <property type="match status" value="1"/>
</dbReference>
<dbReference type="PANTHER" id="PTHR38011">
    <property type="entry name" value="DIHYDROFOLATE REDUCTASE FAMILY PROTEIN (AFU_ORTHOLOGUE AFUA_8G06820)"/>
    <property type="match status" value="1"/>
</dbReference>
<dbReference type="Gene3D" id="3.40.430.10">
    <property type="entry name" value="Dihydrofolate Reductase, subunit A"/>
    <property type="match status" value="1"/>
</dbReference>
<dbReference type="InterPro" id="IPR024072">
    <property type="entry name" value="DHFR-like_dom_sf"/>
</dbReference>
<dbReference type="Proteomes" id="UP001500804">
    <property type="component" value="Unassembled WGS sequence"/>
</dbReference>
<evidence type="ECO:0000313" key="2">
    <source>
        <dbReference type="EMBL" id="GAA5135612.1"/>
    </source>
</evidence>
<keyword evidence="3" id="KW-1185">Reference proteome</keyword>
<dbReference type="InterPro" id="IPR002734">
    <property type="entry name" value="RibDG_C"/>
</dbReference>
<evidence type="ECO:0000259" key="1">
    <source>
        <dbReference type="Pfam" id="PF01872"/>
    </source>
</evidence>
<dbReference type="EMBL" id="BAABJO010000032">
    <property type="protein sequence ID" value="GAA5135612.1"/>
    <property type="molecule type" value="Genomic_DNA"/>
</dbReference>
<protein>
    <submittedName>
        <fullName evidence="2">Dihydrofolate reductase family protein</fullName>
    </submittedName>
</protein>